<dbReference type="GO" id="GO:0016020">
    <property type="term" value="C:membrane"/>
    <property type="evidence" value="ECO:0007669"/>
    <property type="project" value="UniProtKB-SubCell"/>
</dbReference>
<organism evidence="6 7">
    <name type="scientific">Fusarium oxysporum NRRL 32931</name>
    <dbReference type="NCBI Taxonomy" id="660029"/>
    <lineage>
        <taxon>Eukaryota</taxon>
        <taxon>Fungi</taxon>
        <taxon>Dikarya</taxon>
        <taxon>Ascomycota</taxon>
        <taxon>Pezizomycotina</taxon>
        <taxon>Sordariomycetes</taxon>
        <taxon>Hypocreomycetidae</taxon>
        <taxon>Hypocreales</taxon>
        <taxon>Nectriaceae</taxon>
        <taxon>Fusarium</taxon>
        <taxon>Fusarium oxysporum species complex</taxon>
    </lineage>
</organism>
<proteinExistence type="predicted"/>
<feature type="transmembrane region" description="Helical" evidence="5">
    <location>
        <begin position="183"/>
        <end position="203"/>
    </location>
</feature>
<keyword evidence="2 5" id="KW-0812">Transmembrane</keyword>
<dbReference type="OrthoDB" id="3358017at2759"/>
<dbReference type="AlphaFoldDB" id="W9HL78"/>
<evidence type="ECO:0008006" key="8">
    <source>
        <dbReference type="Google" id="ProtNLM"/>
    </source>
</evidence>
<gene>
    <name evidence="6" type="ORF">FOYG_15896</name>
</gene>
<dbReference type="PANTHER" id="PTHR31465:SF35">
    <property type="entry name" value="RTA1 DOMAIN PROTEIN-RELATED"/>
    <property type="match status" value="1"/>
</dbReference>
<feature type="transmembrane region" description="Helical" evidence="5">
    <location>
        <begin position="12"/>
        <end position="33"/>
    </location>
</feature>
<feature type="transmembrane region" description="Helical" evidence="5">
    <location>
        <begin position="218"/>
        <end position="238"/>
    </location>
</feature>
<feature type="transmembrane region" description="Helical" evidence="5">
    <location>
        <begin position="77"/>
        <end position="98"/>
    </location>
</feature>
<keyword evidence="3 5" id="KW-1133">Transmembrane helix</keyword>
<reference evidence="6 7" key="1">
    <citation type="submission" date="2011-06" db="EMBL/GenBank/DDBJ databases">
        <title>The Genome Sequence of Fusarium oxysporum FOSC 3-a.</title>
        <authorList>
            <consortium name="The Broad Institute Genome Sequencing Platform"/>
            <person name="Ma L.-J."/>
            <person name="Gale L.R."/>
            <person name="Schwartz D.C."/>
            <person name="Zhou S."/>
            <person name="Corby-Kistler H."/>
            <person name="Young S.K."/>
            <person name="Zeng Q."/>
            <person name="Gargeya S."/>
            <person name="Fitzgerald M."/>
            <person name="Haas B."/>
            <person name="Abouelleil A."/>
            <person name="Alvarado L."/>
            <person name="Arachchi H.M."/>
            <person name="Berlin A."/>
            <person name="Brown A."/>
            <person name="Chapman S.B."/>
            <person name="Chen Z."/>
            <person name="Dunbar C."/>
            <person name="Freedman E."/>
            <person name="Gearin G."/>
            <person name="Gellesch M."/>
            <person name="Goldberg J."/>
            <person name="Griggs A."/>
            <person name="Gujja S."/>
            <person name="Heiman D."/>
            <person name="Howarth C."/>
            <person name="Larson L."/>
            <person name="Lui A."/>
            <person name="MacDonald P.J.P."/>
            <person name="Mehta T."/>
            <person name="Montmayeur A."/>
            <person name="Murphy C."/>
            <person name="Neiman D."/>
            <person name="Pearson M."/>
            <person name="Priest M."/>
            <person name="Roberts A."/>
            <person name="Saif S."/>
            <person name="Shea T."/>
            <person name="Shenoy N."/>
            <person name="Sisk P."/>
            <person name="Stolte C."/>
            <person name="Sykes S."/>
            <person name="Wortman J."/>
            <person name="Nusbaum C."/>
            <person name="Birren B."/>
        </authorList>
    </citation>
    <scope>NUCLEOTIDE SEQUENCE [LARGE SCALE GENOMIC DNA]</scope>
    <source>
        <strain evidence="7">FOSC 3-a</strain>
    </source>
</reference>
<evidence type="ECO:0000313" key="7">
    <source>
        <dbReference type="Proteomes" id="UP000030753"/>
    </source>
</evidence>
<feature type="transmembrane region" description="Helical" evidence="5">
    <location>
        <begin position="40"/>
        <end position="57"/>
    </location>
</feature>
<evidence type="ECO:0000256" key="3">
    <source>
        <dbReference type="ARBA" id="ARBA00022989"/>
    </source>
</evidence>
<dbReference type="Pfam" id="PF04479">
    <property type="entry name" value="RTA1"/>
    <property type="match status" value="1"/>
</dbReference>
<accession>W9HL78</accession>
<protein>
    <recommendedName>
        <fullName evidence="8">Protein RTA1</fullName>
    </recommendedName>
</protein>
<dbReference type="Proteomes" id="UP000030753">
    <property type="component" value="Unassembled WGS sequence"/>
</dbReference>
<comment type="subcellular location">
    <subcellularLocation>
        <location evidence="1">Membrane</location>
        <topology evidence="1">Multi-pass membrane protein</topology>
    </subcellularLocation>
</comment>
<evidence type="ECO:0000256" key="5">
    <source>
        <dbReference type="SAM" id="Phobius"/>
    </source>
</evidence>
<keyword evidence="4 5" id="KW-0472">Membrane</keyword>
<evidence type="ECO:0000256" key="1">
    <source>
        <dbReference type="ARBA" id="ARBA00004141"/>
    </source>
</evidence>
<name>W9HL78_FUSOX</name>
<dbReference type="InterPro" id="IPR007568">
    <property type="entry name" value="RTA1"/>
</dbReference>
<dbReference type="EMBL" id="JH717849">
    <property type="protein sequence ID" value="EWY81674.1"/>
    <property type="molecule type" value="Genomic_DNA"/>
</dbReference>
<sequence length="265" mass="29779">MAEGNTRYHYDPSMAAAVIFIVAFSLSGIYHTYQVIRLRSWYFIPFVVGSIVEIVGYTGRAVNASEPSGEWTDGPYIIQALFLLLGPPFYAASIYMVLGRLIRLLKADSFSVVRLKWLTKIFLFGDIASIAAQGMGGGMLAGADSKSAKDRGQMIIIIVIFHRRIHNMPTVASLKIRAPWKRLLIVLYVSSGLIMIRSIFRVIEYIMGEDGELMAKEVYIYVFDGALMLLVSLLFNWFHPSATINKDIMQRYNNVDSETQLGDLN</sequence>
<evidence type="ECO:0000313" key="6">
    <source>
        <dbReference type="EMBL" id="EWY81674.1"/>
    </source>
</evidence>
<dbReference type="PANTHER" id="PTHR31465">
    <property type="entry name" value="PROTEIN RTA1-RELATED"/>
    <property type="match status" value="1"/>
</dbReference>
<evidence type="ECO:0000256" key="2">
    <source>
        <dbReference type="ARBA" id="ARBA00022692"/>
    </source>
</evidence>
<dbReference type="HOGENOM" id="CLU_033465_3_1_1"/>
<evidence type="ECO:0000256" key="4">
    <source>
        <dbReference type="ARBA" id="ARBA00023136"/>
    </source>
</evidence>